<dbReference type="HOGENOM" id="CLU_2234517_0_0_5"/>
<sequence length="105" mass="11886">MKDQELNQGARAIVANEDLFANLLNDEEQKAIGLDWVFKNVHESMQKLITKEKVKTATLLALEKIAPVIDRIEFINTKSEILVEGLLNNQGKDIVNKFNDLSFSD</sequence>
<proteinExistence type="predicted"/>
<organism evidence="1 2">
    <name type="scientific">Rickettsia akari (strain Hartford)</name>
    <dbReference type="NCBI Taxonomy" id="293614"/>
    <lineage>
        <taxon>Bacteria</taxon>
        <taxon>Pseudomonadati</taxon>
        <taxon>Pseudomonadota</taxon>
        <taxon>Alphaproteobacteria</taxon>
        <taxon>Rickettsiales</taxon>
        <taxon>Rickettsiaceae</taxon>
        <taxon>Rickettsieae</taxon>
        <taxon>Rickettsia</taxon>
        <taxon>spotted fever group</taxon>
    </lineage>
</organism>
<dbReference type="Proteomes" id="UP000006830">
    <property type="component" value="Chromosome"/>
</dbReference>
<reference evidence="1" key="1">
    <citation type="submission" date="2007-09" db="EMBL/GenBank/DDBJ databases">
        <title>Complete Genome Sequence of Rickettsia akari.</title>
        <authorList>
            <person name="Madan A."/>
            <person name="Fahey J."/>
            <person name="Helton E."/>
            <person name="Ketteman M."/>
            <person name="Madan A."/>
            <person name="Rodrigues S."/>
            <person name="Sanchez A."/>
            <person name="Whiting M."/>
            <person name="Dasch G."/>
            <person name="Eremeeva M."/>
        </authorList>
    </citation>
    <scope>NUCLEOTIDE SEQUENCE</scope>
    <source>
        <strain evidence="1">Hartford</strain>
    </source>
</reference>
<protein>
    <submittedName>
        <fullName evidence="1">Uncharacterized protein</fullName>
    </submittedName>
</protein>
<evidence type="ECO:0000313" key="1">
    <source>
        <dbReference type="EMBL" id="ABV74603.1"/>
    </source>
</evidence>
<dbReference type="RefSeq" id="WP_012013473.1">
    <property type="nucleotide sequence ID" value="NC_009881.1"/>
</dbReference>
<evidence type="ECO:0000313" key="2">
    <source>
        <dbReference type="Proteomes" id="UP000006830"/>
    </source>
</evidence>
<dbReference type="KEGG" id="rak:A1C_01425"/>
<gene>
    <name evidence="1" type="ordered locus">A1C_01425</name>
</gene>
<name>A8GMH8_RICAH</name>
<accession>A8GMH8</accession>
<dbReference type="EMBL" id="CP000847">
    <property type="protein sequence ID" value="ABV74603.1"/>
    <property type="molecule type" value="Genomic_DNA"/>
</dbReference>
<dbReference type="AlphaFoldDB" id="A8GMH8"/>
<keyword evidence="2" id="KW-1185">Reference proteome</keyword>
<dbReference type="STRING" id="293614.A1C_01425"/>